<dbReference type="Gene3D" id="3.30.200.20">
    <property type="entry name" value="Phosphorylase Kinase, domain 1"/>
    <property type="match status" value="1"/>
</dbReference>
<dbReference type="GO" id="GO:0005886">
    <property type="term" value="C:plasma membrane"/>
    <property type="evidence" value="ECO:0007669"/>
    <property type="project" value="UniProtKB-SubCell"/>
</dbReference>
<comment type="subcellular location">
    <subcellularLocation>
        <location evidence="1">Cell membrane</location>
    </subcellularLocation>
</comment>
<dbReference type="GO" id="GO:0005524">
    <property type="term" value="F:ATP binding"/>
    <property type="evidence" value="ECO:0007669"/>
    <property type="project" value="UniProtKB-UniRule"/>
</dbReference>
<feature type="region of interest" description="Disordered" evidence="4">
    <location>
        <begin position="268"/>
        <end position="313"/>
    </location>
</feature>
<dbReference type="Gene3D" id="1.10.510.10">
    <property type="entry name" value="Transferase(Phosphotransferase) domain 1"/>
    <property type="match status" value="1"/>
</dbReference>
<feature type="compositionally biased region" description="Polar residues" evidence="4">
    <location>
        <begin position="1"/>
        <end position="29"/>
    </location>
</feature>
<dbReference type="InterPro" id="IPR011009">
    <property type="entry name" value="Kinase-like_dom_sf"/>
</dbReference>
<dbReference type="InterPro" id="IPR001245">
    <property type="entry name" value="Ser-Thr/Tyr_kinase_cat_dom"/>
</dbReference>
<dbReference type="InterPro" id="IPR017441">
    <property type="entry name" value="Protein_kinase_ATP_BS"/>
</dbReference>
<dbReference type="Proteomes" id="UP000657918">
    <property type="component" value="Unassembled WGS sequence"/>
</dbReference>
<protein>
    <recommendedName>
        <fullName evidence="5">Protein kinase domain-containing protein</fullName>
    </recommendedName>
</protein>
<dbReference type="PROSITE" id="PS00107">
    <property type="entry name" value="PROTEIN_KINASE_ATP"/>
    <property type="match status" value="1"/>
</dbReference>
<feature type="region of interest" description="Disordered" evidence="4">
    <location>
        <begin position="1"/>
        <end position="53"/>
    </location>
</feature>
<reference evidence="6 7" key="1">
    <citation type="submission" date="2020-10" db="EMBL/GenBank/DDBJ databases">
        <title>Plant Genome Project.</title>
        <authorList>
            <person name="Zhang R.-G."/>
        </authorList>
    </citation>
    <scope>NUCLEOTIDE SEQUENCE [LARGE SCALE GENOMIC DNA]</scope>
    <source>
        <strain evidence="6">FAFU-HL-1</strain>
        <tissue evidence="6">Leaf</tissue>
    </source>
</reference>
<feature type="domain" description="Protein kinase" evidence="5">
    <location>
        <begin position="1"/>
        <end position="270"/>
    </location>
</feature>
<keyword evidence="3" id="KW-0067">ATP-binding</keyword>
<accession>A0A835MY65</accession>
<dbReference type="Pfam" id="PF07714">
    <property type="entry name" value="PK_Tyr_Ser-Thr"/>
    <property type="match status" value="1"/>
</dbReference>
<keyword evidence="2" id="KW-0472">Membrane</keyword>
<dbReference type="InterPro" id="IPR000719">
    <property type="entry name" value="Prot_kinase_dom"/>
</dbReference>
<dbReference type="AlphaFoldDB" id="A0A835MY65"/>
<sequence length="313" mass="34477">MGNCWGTTAVTNHNSPSATKPSTPETSANHGKENGPGSRSSSDRKEKENVKAGMHMENIDKDETAMIPPSGKIMATLGPKLFTLAELKSCTRNFRPDTMLGEGGFGRVFKGWVDEKTYAPAKVGCGMAVAVKKSNPESSQGLQEWQATSKCMQNTAAPTHGIRSQRAKNLLGHLYVKSDVYGFGVVLLELLTGLKTLDTNRPSRQHNMVEFARPSLSDKRRLKKIMDPRLEQKYPLKAAVQAAELILQCLESDPKNRPSMEEVLETLKKVDDTKEKSKDSIGSAQKNAAKRQEERHRHLSPVQSRHGGTAARR</sequence>
<dbReference type="InterPro" id="IPR050823">
    <property type="entry name" value="Plant_Ser_Thr_Prot_Kinase"/>
</dbReference>
<evidence type="ECO:0000256" key="3">
    <source>
        <dbReference type="PROSITE-ProRule" id="PRU10141"/>
    </source>
</evidence>
<dbReference type="GO" id="GO:0004672">
    <property type="term" value="F:protein kinase activity"/>
    <property type="evidence" value="ECO:0007669"/>
    <property type="project" value="InterPro"/>
</dbReference>
<proteinExistence type="predicted"/>
<feature type="compositionally biased region" description="Basic and acidic residues" evidence="4">
    <location>
        <begin position="41"/>
        <end position="50"/>
    </location>
</feature>
<feature type="compositionally biased region" description="Basic and acidic residues" evidence="4">
    <location>
        <begin position="268"/>
        <end position="279"/>
    </location>
</feature>
<evidence type="ECO:0000313" key="6">
    <source>
        <dbReference type="EMBL" id="KAF9683242.1"/>
    </source>
</evidence>
<evidence type="ECO:0000313" key="7">
    <source>
        <dbReference type="Proteomes" id="UP000657918"/>
    </source>
</evidence>
<evidence type="ECO:0000256" key="2">
    <source>
        <dbReference type="ARBA" id="ARBA00022475"/>
    </source>
</evidence>
<dbReference type="PANTHER" id="PTHR45621">
    <property type="entry name" value="OS01G0588500 PROTEIN-RELATED"/>
    <property type="match status" value="1"/>
</dbReference>
<organism evidence="6 7">
    <name type="scientific">Salix dunnii</name>
    <dbReference type="NCBI Taxonomy" id="1413687"/>
    <lineage>
        <taxon>Eukaryota</taxon>
        <taxon>Viridiplantae</taxon>
        <taxon>Streptophyta</taxon>
        <taxon>Embryophyta</taxon>
        <taxon>Tracheophyta</taxon>
        <taxon>Spermatophyta</taxon>
        <taxon>Magnoliopsida</taxon>
        <taxon>eudicotyledons</taxon>
        <taxon>Gunneridae</taxon>
        <taxon>Pentapetalae</taxon>
        <taxon>rosids</taxon>
        <taxon>fabids</taxon>
        <taxon>Malpighiales</taxon>
        <taxon>Salicaceae</taxon>
        <taxon>Saliceae</taxon>
        <taxon>Salix</taxon>
    </lineage>
</organism>
<dbReference type="SUPFAM" id="SSF56112">
    <property type="entry name" value="Protein kinase-like (PK-like)"/>
    <property type="match status" value="2"/>
</dbReference>
<comment type="caution">
    <text evidence="6">The sequence shown here is derived from an EMBL/GenBank/DDBJ whole genome shotgun (WGS) entry which is preliminary data.</text>
</comment>
<evidence type="ECO:0000259" key="5">
    <source>
        <dbReference type="PROSITE" id="PS50011"/>
    </source>
</evidence>
<gene>
    <name evidence="6" type="ORF">SADUNF_Sadunf05G0192300</name>
</gene>
<keyword evidence="7" id="KW-1185">Reference proteome</keyword>
<dbReference type="EMBL" id="JADGMS010000005">
    <property type="protein sequence ID" value="KAF9683242.1"/>
    <property type="molecule type" value="Genomic_DNA"/>
</dbReference>
<evidence type="ECO:0000256" key="4">
    <source>
        <dbReference type="SAM" id="MobiDB-lite"/>
    </source>
</evidence>
<feature type="binding site" evidence="3">
    <location>
        <position position="133"/>
    </location>
    <ligand>
        <name>ATP</name>
        <dbReference type="ChEBI" id="CHEBI:30616"/>
    </ligand>
</feature>
<keyword evidence="3" id="KW-0547">Nucleotide-binding</keyword>
<evidence type="ECO:0000256" key="1">
    <source>
        <dbReference type="ARBA" id="ARBA00004236"/>
    </source>
</evidence>
<name>A0A835MY65_9ROSI</name>
<dbReference type="PROSITE" id="PS50011">
    <property type="entry name" value="PROTEIN_KINASE_DOM"/>
    <property type="match status" value="1"/>
</dbReference>
<dbReference type="OrthoDB" id="4062651at2759"/>
<keyword evidence="2" id="KW-1003">Cell membrane</keyword>